<dbReference type="STRING" id="980251.GCA_001642875_02383"/>
<keyword evidence="7 9" id="KW-0456">Lyase</keyword>
<reference evidence="11 12" key="1">
    <citation type="submission" date="2019-08" db="EMBL/GenBank/DDBJ databases">
        <title>Deep-cultivation of Planctomycetes and their phenomic and genomic characterization uncovers novel biology.</title>
        <authorList>
            <person name="Wiegand S."/>
            <person name="Jogler M."/>
            <person name="Boedeker C."/>
            <person name="Pinto D."/>
            <person name="Vollmers J."/>
            <person name="Rivas-Marin E."/>
            <person name="Kohn T."/>
            <person name="Peeters S.H."/>
            <person name="Heuer A."/>
            <person name="Rast P."/>
            <person name="Oberbeckmann S."/>
            <person name="Bunk B."/>
            <person name="Jeske O."/>
            <person name="Meyerdierks A."/>
            <person name="Storesund J.E."/>
            <person name="Kallscheuer N."/>
            <person name="Luecker S."/>
            <person name="Lage O.M."/>
            <person name="Pohl T."/>
            <person name="Merkel B.J."/>
            <person name="Hornburger P."/>
            <person name="Mueller R.-W."/>
            <person name="Bruemmer F."/>
            <person name="Labrenz M."/>
            <person name="Spormann A.M."/>
            <person name="Op den Camp H."/>
            <person name="Overmann J."/>
            <person name="Amann R."/>
            <person name="Jetten M.S.M."/>
            <person name="Mascher T."/>
            <person name="Medema M.H."/>
            <person name="Devos D.P."/>
            <person name="Kaster A.-K."/>
            <person name="Ovreas L."/>
            <person name="Rohde M."/>
            <person name="Galperin M.Y."/>
            <person name="Jogler C."/>
        </authorList>
    </citation>
    <scope>NUCLEOTIDE SEQUENCE [LARGE SCALE GENOMIC DNA]</scope>
    <source>
        <strain evidence="11 12">FC18</strain>
    </source>
</reference>
<evidence type="ECO:0000313" key="12">
    <source>
        <dbReference type="Proteomes" id="UP000322214"/>
    </source>
</evidence>
<dbReference type="InterPro" id="IPR011060">
    <property type="entry name" value="RibuloseP-bd_barrel"/>
</dbReference>
<comment type="catalytic activity">
    <reaction evidence="8 9">
        <text>(1S,2R)-1-C-(indol-3-yl)glycerol 3-phosphate + L-serine = D-glyceraldehyde 3-phosphate + L-tryptophan + H2O</text>
        <dbReference type="Rhea" id="RHEA:10532"/>
        <dbReference type="ChEBI" id="CHEBI:15377"/>
        <dbReference type="ChEBI" id="CHEBI:33384"/>
        <dbReference type="ChEBI" id="CHEBI:57912"/>
        <dbReference type="ChEBI" id="CHEBI:58866"/>
        <dbReference type="ChEBI" id="CHEBI:59776"/>
        <dbReference type="EC" id="4.2.1.20"/>
    </reaction>
</comment>
<comment type="pathway">
    <text evidence="2 9">Amino-acid biosynthesis; L-tryptophan biosynthesis; L-tryptophan from chorismate: step 5/5.</text>
</comment>
<evidence type="ECO:0000256" key="7">
    <source>
        <dbReference type="ARBA" id="ARBA00023239"/>
    </source>
</evidence>
<accession>A0A5B9P343</accession>
<dbReference type="NCBIfam" id="TIGR00262">
    <property type="entry name" value="trpA"/>
    <property type="match status" value="1"/>
</dbReference>
<protein>
    <recommendedName>
        <fullName evidence="9">Tryptophan synthase alpha chain</fullName>
        <ecNumber evidence="9">4.2.1.20</ecNumber>
    </recommendedName>
</protein>
<gene>
    <name evidence="9 11" type="primary">trpA</name>
    <name evidence="11" type="ORF">MFFC18_04330</name>
</gene>
<organism evidence="11 12">
    <name type="scientific">Mariniblastus fucicola</name>
    <dbReference type="NCBI Taxonomy" id="980251"/>
    <lineage>
        <taxon>Bacteria</taxon>
        <taxon>Pseudomonadati</taxon>
        <taxon>Planctomycetota</taxon>
        <taxon>Planctomycetia</taxon>
        <taxon>Pirellulales</taxon>
        <taxon>Pirellulaceae</taxon>
        <taxon>Mariniblastus</taxon>
    </lineage>
</organism>
<evidence type="ECO:0000256" key="5">
    <source>
        <dbReference type="ARBA" id="ARBA00022822"/>
    </source>
</evidence>
<evidence type="ECO:0000256" key="10">
    <source>
        <dbReference type="RuleBase" id="RU003662"/>
    </source>
</evidence>
<dbReference type="EC" id="4.2.1.20" evidence="9"/>
<evidence type="ECO:0000256" key="2">
    <source>
        <dbReference type="ARBA" id="ARBA00004733"/>
    </source>
</evidence>
<dbReference type="FunFam" id="3.20.20.70:FF:000037">
    <property type="entry name" value="Tryptophan synthase alpha chain"/>
    <property type="match status" value="1"/>
</dbReference>
<dbReference type="InterPro" id="IPR002028">
    <property type="entry name" value="Trp_synthase_suA"/>
</dbReference>
<dbReference type="EMBL" id="CP042912">
    <property type="protein sequence ID" value="QEG20584.1"/>
    <property type="molecule type" value="Genomic_DNA"/>
</dbReference>
<evidence type="ECO:0000313" key="11">
    <source>
        <dbReference type="EMBL" id="QEG20584.1"/>
    </source>
</evidence>
<comment type="subunit">
    <text evidence="3 9">Tetramer of two alpha and two beta chains.</text>
</comment>
<dbReference type="AlphaFoldDB" id="A0A5B9P343"/>
<dbReference type="PANTHER" id="PTHR43406:SF1">
    <property type="entry name" value="TRYPTOPHAN SYNTHASE ALPHA CHAIN, CHLOROPLASTIC"/>
    <property type="match status" value="1"/>
</dbReference>
<dbReference type="UniPathway" id="UPA00035">
    <property type="reaction ID" value="UER00044"/>
</dbReference>
<keyword evidence="12" id="KW-1185">Reference proteome</keyword>
<dbReference type="SUPFAM" id="SSF51366">
    <property type="entry name" value="Ribulose-phoshate binding barrel"/>
    <property type="match status" value="1"/>
</dbReference>
<feature type="active site" description="Proton acceptor" evidence="9">
    <location>
        <position position="60"/>
    </location>
</feature>
<dbReference type="Pfam" id="PF00290">
    <property type="entry name" value="Trp_syntA"/>
    <property type="match status" value="1"/>
</dbReference>
<dbReference type="CDD" id="cd04724">
    <property type="entry name" value="Tryptophan_synthase_alpha"/>
    <property type="match status" value="1"/>
</dbReference>
<dbReference type="OrthoDB" id="9804578at2"/>
<dbReference type="GO" id="GO:0004834">
    <property type="term" value="F:tryptophan synthase activity"/>
    <property type="evidence" value="ECO:0007669"/>
    <property type="project" value="UniProtKB-UniRule"/>
</dbReference>
<dbReference type="GO" id="GO:0005829">
    <property type="term" value="C:cytosol"/>
    <property type="evidence" value="ECO:0007669"/>
    <property type="project" value="TreeGrafter"/>
</dbReference>
<keyword evidence="5 9" id="KW-0822">Tryptophan biosynthesis</keyword>
<evidence type="ECO:0000256" key="6">
    <source>
        <dbReference type="ARBA" id="ARBA00023141"/>
    </source>
</evidence>
<comment type="similarity">
    <text evidence="9 10">Belongs to the TrpA family.</text>
</comment>
<proteinExistence type="inferred from homology"/>
<evidence type="ECO:0000256" key="8">
    <source>
        <dbReference type="ARBA" id="ARBA00049047"/>
    </source>
</evidence>
<dbReference type="RefSeq" id="WP_075084805.1">
    <property type="nucleotide sequence ID" value="NZ_CP042912.1"/>
</dbReference>
<feature type="active site" description="Proton acceptor" evidence="9">
    <location>
        <position position="49"/>
    </location>
</feature>
<evidence type="ECO:0000256" key="4">
    <source>
        <dbReference type="ARBA" id="ARBA00022605"/>
    </source>
</evidence>
<comment type="function">
    <text evidence="1 9">The alpha subunit is responsible for the aldol cleavage of indoleglycerol phosphate to indole and glyceraldehyde 3-phosphate.</text>
</comment>
<dbReference type="KEGG" id="mff:MFFC18_04330"/>
<dbReference type="HAMAP" id="MF_00131">
    <property type="entry name" value="Trp_synth_alpha"/>
    <property type="match status" value="1"/>
</dbReference>
<keyword evidence="4 9" id="KW-0028">Amino-acid biosynthesis</keyword>
<evidence type="ECO:0000256" key="3">
    <source>
        <dbReference type="ARBA" id="ARBA00011270"/>
    </source>
</evidence>
<evidence type="ECO:0000256" key="9">
    <source>
        <dbReference type="HAMAP-Rule" id="MF_00131"/>
    </source>
</evidence>
<dbReference type="Proteomes" id="UP000322214">
    <property type="component" value="Chromosome"/>
</dbReference>
<sequence length="268" mass="28528">MSQIDELFQKLRASEQKAFMPFITAGDPDLEFTGQLLRKLDAAGCHLAEVGIPYSDPIADGPVIQASYTRALNAGTKLDAILAMLKSTTSEIEMPVVTMISYAIIYRVGLDAFLDKAIDAGVAGAIVPDMPVDESAEFAAKCKQRDFSLIQLVTPTTPRDRALTIAENSSGFIYYVSIAGITGERTALPDDLVDNVSWLRGQTDLPICVGFGISQPEHAQILKPVADGMIVGSAIVRRVAAIENGTSKDDAAADVAAFSKEMLSAISG</sequence>
<dbReference type="PANTHER" id="PTHR43406">
    <property type="entry name" value="TRYPTOPHAN SYNTHASE, ALPHA CHAIN"/>
    <property type="match status" value="1"/>
</dbReference>
<name>A0A5B9P343_9BACT</name>
<dbReference type="InterPro" id="IPR013785">
    <property type="entry name" value="Aldolase_TIM"/>
</dbReference>
<keyword evidence="6 9" id="KW-0057">Aromatic amino acid biosynthesis</keyword>
<dbReference type="Gene3D" id="3.20.20.70">
    <property type="entry name" value="Aldolase class I"/>
    <property type="match status" value="1"/>
</dbReference>
<evidence type="ECO:0000256" key="1">
    <source>
        <dbReference type="ARBA" id="ARBA00003365"/>
    </source>
</evidence>